<comment type="caution">
    <text evidence="1">The sequence shown here is derived from an EMBL/GenBank/DDBJ whole genome shotgun (WGS) entry which is preliminary data.</text>
</comment>
<organism evidence="1 2">
    <name type="scientific">Exilibacterium tricleocarpae</name>
    <dbReference type="NCBI Taxonomy" id="2591008"/>
    <lineage>
        <taxon>Bacteria</taxon>
        <taxon>Pseudomonadati</taxon>
        <taxon>Pseudomonadota</taxon>
        <taxon>Gammaproteobacteria</taxon>
        <taxon>Cellvibrionales</taxon>
        <taxon>Cellvibrionaceae</taxon>
        <taxon>Exilibacterium</taxon>
    </lineage>
</organism>
<dbReference type="GO" id="GO:0008781">
    <property type="term" value="F:N-acylneuraminate cytidylyltransferase activity"/>
    <property type="evidence" value="ECO:0007669"/>
    <property type="project" value="TreeGrafter"/>
</dbReference>
<keyword evidence="1" id="KW-0808">Transferase</keyword>
<sequence length="244" mass="26956">MKVAIIPARGGSKRIAGKNIKAFCGKPIITYSIELAINSGLFDRVVVSTDCREISAVALAAGAEVPFVRPPYLSDDHCATNAVIKHAVERLEQDGVDIDIACCLYATAPLLQVEDLQRGLAMLHESGAAFAFSITSFPFPVQRAITRDANGRIRPLYPQHIYSRSQDLPEAYHDAGQFYWGTRAAYLEEMDIFSPRAVGVVVPRDRVQDIDTPEDWAMAEKLYALQHLHGQSQQTARQRAESRG</sequence>
<dbReference type="CDD" id="cd02513">
    <property type="entry name" value="CMP-NeuAc_Synthase"/>
    <property type="match status" value="1"/>
</dbReference>
<dbReference type="NCBIfam" id="TIGR03584">
    <property type="entry name" value="PseF"/>
    <property type="match status" value="1"/>
</dbReference>
<dbReference type="OrthoDB" id="9805604at2"/>
<dbReference type="PANTHER" id="PTHR21485:SF6">
    <property type="entry name" value="N-ACYLNEURAMINATE CYTIDYLYLTRANSFERASE-RELATED"/>
    <property type="match status" value="1"/>
</dbReference>
<dbReference type="InterPro" id="IPR020039">
    <property type="entry name" value="PseF"/>
</dbReference>
<accession>A0A545U3U3</accession>
<reference evidence="1 2" key="1">
    <citation type="submission" date="2019-06" db="EMBL/GenBank/DDBJ databases">
        <title>Whole genome sequence for Cellvibrionaceae sp. R142.</title>
        <authorList>
            <person name="Wang G."/>
        </authorList>
    </citation>
    <scope>NUCLEOTIDE SEQUENCE [LARGE SCALE GENOMIC DNA]</scope>
    <source>
        <strain evidence="1 2">R142</strain>
    </source>
</reference>
<dbReference type="InterPro" id="IPR029044">
    <property type="entry name" value="Nucleotide-diphossugar_trans"/>
</dbReference>
<keyword evidence="2" id="KW-1185">Reference proteome</keyword>
<dbReference type="Pfam" id="PF02348">
    <property type="entry name" value="CTP_transf_3"/>
    <property type="match status" value="1"/>
</dbReference>
<dbReference type="Proteomes" id="UP000319732">
    <property type="component" value="Unassembled WGS sequence"/>
</dbReference>
<dbReference type="PANTHER" id="PTHR21485">
    <property type="entry name" value="HAD SUPERFAMILY MEMBERS CMAS AND KDSC"/>
    <property type="match status" value="1"/>
</dbReference>
<dbReference type="InterPro" id="IPR003329">
    <property type="entry name" value="Cytidylyl_trans"/>
</dbReference>
<evidence type="ECO:0000313" key="2">
    <source>
        <dbReference type="Proteomes" id="UP000319732"/>
    </source>
</evidence>
<gene>
    <name evidence="1" type="primary">pseF</name>
    <name evidence="1" type="ORF">FKG94_05650</name>
</gene>
<dbReference type="AlphaFoldDB" id="A0A545U3U3"/>
<evidence type="ECO:0000313" key="1">
    <source>
        <dbReference type="EMBL" id="TQV84147.1"/>
    </source>
</evidence>
<dbReference type="EMBL" id="VHSG01000006">
    <property type="protein sequence ID" value="TQV84147.1"/>
    <property type="molecule type" value="Genomic_DNA"/>
</dbReference>
<dbReference type="SUPFAM" id="SSF53448">
    <property type="entry name" value="Nucleotide-diphospho-sugar transferases"/>
    <property type="match status" value="1"/>
</dbReference>
<dbReference type="InterPro" id="IPR050793">
    <property type="entry name" value="CMP-NeuNAc_synthase"/>
</dbReference>
<keyword evidence="1" id="KW-0548">Nucleotidyltransferase</keyword>
<protein>
    <submittedName>
        <fullName evidence="1">Pseudaminic acid cytidylyltransferase</fullName>
        <ecNumber evidence="1">2.7.7.81</ecNumber>
    </submittedName>
</protein>
<proteinExistence type="predicted"/>
<dbReference type="Gene3D" id="3.90.550.10">
    <property type="entry name" value="Spore Coat Polysaccharide Biosynthesis Protein SpsA, Chain A"/>
    <property type="match status" value="1"/>
</dbReference>
<dbReference type="RefSeq" id="WP_142903226.1">
    <property type="nucleotide sequence ID" value="NZ_ML660089.1"/>
</dbReference>
<dbReference type="EC" id="2.7.7.81" evidence="1"/>
<name>A0A545U3U3_9GAMM</name>